<evidence type="ECO:0000313" key="7">
    <source>
        <dbReference type="Proteomes" id="UP000266841"/>
    </source>
</evidence>
<evidence type="ECO:0000256" key="2">
    <source>
        <dbReference type="ARBA" id="ARBA00022525"/>
    </source>
</evidence>
<feature type="domain" description="Carbohydrate-binding module family 96" evidence="5">
    <location>
        <begin position="2865"/>
        <end position="3014"/>
    </location>
</feature>
<feature type="compositionally biased region" description="Polar residues" evidence="4">
    <location>
        <begin position="1989"/>
        <end position="2006"/>
    </location>
</feature>
<feature type="region of interest" description="Disordered" evidence="4">
    <location>
        <begin position="1984"/>
        <end position="2028"/>
    </location>
</feature>
<evidence type="ECO:0000256" key="3">
    <source>
        <dbReference type="ARBA" id="ARBA00022729"/>
    </source>
</evidence>
<dbReference type="Gene3D" id="2.60.40.2810">
    <property type="match status" value="8"/>
</dbReference>
<comment type="subcellular location">
    <subcellularLocation>
        <location evidence="1">Secreted</location>
    </subcellularLocation>
</comment>
<evidence type="ECO:0000256" key="1">
    <source>
        <dbReference type="ARBA" id="ARBA00004613"/>
    </source>
</evidence>
<dbReference type="Pfam" id="PF17963">
    <property type="entry name" value="Big_9"/>
    <property type="match status" value="16"/>
</dbReference>
<sequence length="3016" mass="327038">MDASLGRPSDGYLCPLRFVKRRSSSTRRSSMPGLTLYHAWLCICTPVPTGKTPVPARPDFTFMGLEGMAVYVEGSSQHVDLGLLVPSPQAPGFAVRRGMDAERSRMTGGDLENNRRRLSGRLRGHATLWPLKTRVRRVTQGDTRRVVLLTKHIGTPLVWWPRTESDPEPETTPQGADRGGTLAQCGIVETLRNYDLPQNVLGDLMPINVQAIYEQEQEINIRVSLISSNGGHFVFSLCPIEWGEIPTQECFDAHPLEFVKDNYYDATEDPNYPERIYIPAAFSVDPNRPDGDVVGRVDDLSGFPGNKQEFSYQMNLPCGLTGDLVLLQWYFVTAQDCYHEGYPEYDFPASWGDVFEEKIEKCPSPLPPDGNGLPLQYWNCAEVQVLNTGPTDRCAPTLPPSLSPTEKVTQRPTKEPTKKPTARPVLITDEPTVQPSDEPTSSPIEIQPLGTCDDLCLIPITSTECLGVSPGNSIESLSLLKQCLSSNGKTVEVGAVCEGSGECDTTDGLDNCAEFDVYRRAPSCARDDRAKTPEDTPITIPVLDNLTAINSDVDAVDGGLTIVEVSEPQFGVIEVVDNEILYTPDENYNGPDTFTYEIIDSNGFISQADVFVEVSPVNDPPLAIDDTATTPFNEQVIIPVLENDVDADGDILSIESVSQPSNGVAGIRPDGDVIYKPNPNFAGRDEFTYRVCDSNGDCDEATVSVEVLAPPNEPPVAEPDFVTLSEGLNAYPFIPVLANDRDPESEPLVVVEVTEPKNGSVEVSADQQGIRYTPDEGFSGEDTFLYTTCDPAGLCDSTFVLVTIDPASTDPFVFDDRESTKEGEIAVVNVTANDLPPNLVIVDVTQPNNGGTCAITDDNQIIFAPDENFYGQIDCTYTACVPGTTECDDGTLIMDVIESPDIPPIAVDDPGRRSPRPMIFIFDCLPHSPLPAYTSSATTLEDVPVTLVPMENDVEGSAPMQLVDVTDGRNGTCTIGENQTVTYTPATGFYGIDICLYTVCDQNDLCDQAGIVIRWAQQMYMAIALLETHCDFLLLSVTNVNEPPTAEDDVVSTPHDSPAIVPVLQNDLDPDEDALTITDVTDGLHGMCSIEGDTIIYQPNQGYAGPDICPYVICDTSNECATANVFIDVEPPAPEAIDDQTVTEMNRPISYDVLNNDISDEELQIVGIITTAENGDCRINKDNDQVVYTPNEGFTGMCLRLSGRDSCSYSACIITYPMLCDEAELTVNIEAVNARNDLVEVPQDSPQAVDVLSNDQSSGVLTVTDVTVPSNGECLITEDNQIQYIPSPGFVGRDTCTYTACTDSLTCDEANLLVEVIPKPDAEDDAAVTPMNESVLVDVIANDKSKNGPISISDVGQPSNGRCVIIAGELLYSPDKDFVGDDSCIYEICTDDGVCDGATVMIKVLTEAPTKQPSPNPTATPLVVAANDDKETTIINTDVTSNVLENDATSPDGKGLEVSGIAGQPSNGSCSSMTSNSVVYSPRDGFIGTDRCTYQACITGTDVCDTAELVVDVVEVKIAEDDRDETPQGESVLVDVLANDIPPTPGTPVIIDNVGQANNGQCQVVDGQVLYSPDASFTGVDRCSYEVCAENTEVCDSGELTIDVIPKPDAEDDFAETLVNEPILVDVLANDDSDEPIRVTDVNRPSNGRCEIVGGQVLYVPDEDHVGSDSCLYEICTADGLCDEGTLTVSIVSQAPTRRPSSSPVAVDLTVDAKNDKATSLVNTDVNVDVLENDTVNPSSSSPPLEVTGVDQADNGSCTLLQDETITYSPNVNFLGTDSCVYKTCLEGDEDNSCDTALLIVDIVEVKIAEDDRSETPQEMPVLVDVLSNDTPPSRGDYLVVVDVDQANNGECEVFNNSILYTPSNAFAGRDSCTYTVCVDSTSICDEGEVFIDVFPKPEANPDEAETPVNESITVDVTSNDDPNGSSITITEVGDASHGSCEVQNGVVVYLPIKDYVGSDNCQYTICSEEELCDTGMLTINVIPKAPTRQPSDRPTSLPTRQPSDGPTTTPTPKPTMGQRPYAFDDFTSTAPSTPIRVEVLLNDFEITCLCPDSLAVISTGIPSNGSVKINSDSTVTYTPDLNFAGDDSFTYTISDPAGNVASAIVIVSVVEKAQSIPVVGYQPTSRPTRQPSMRPAMPVTLRPTVPLTRRPTVRPSKRPSPDDVATPGLCAELCFDPVEPDRCPLCDPLTLPSCSDPSLQLGDVCESDGDCGLNDQLNNCEGTFDVYRRVACVDRPSECIPREGEVIVIHAHGDTSVTSDQPESVLGGLDFFAVDESPKTDGLVQFKLSDSVCECVTIKRATLKLYVINQSRSGGFVHVMNPYWKESETSWSNAPDASGPPLVQIGYALENDWIEVDVTELVNNSDEYVAMRIEACVKNRVEYASKEYLQGQYAPKLVLELGPPPMGAQYLAHSDIISRSDYGRQRELGRSSSRKTKVTAHTSGSRDTQDDDFAEDILSLPQTPICPVPISKESIVGFSSDDDATIVYSEQDRSFGSDAVLEVSPRQCGEMHAMIRFDVSGFVNLRSIQYAGILVHAVDGSHLNGATFLQTPVGDWDENDITWKNSPEYDKVLGSLSTIEGGIWYELDVSRAVRELDGNYLSIRVVAASVNGEPCNEMRLVFSSRELGDFGPRLIIAANDDDGPPIESSMKVDPVSTPSVLFVETQSRCGLGVSPPEKNLVLTPTDDAYLSARRKRMKHGSRTELRVDGQGNTALLKFELSCLESKEITSAILKLYVMEGSSSGGVFHVLTDEQDTEWVESEVNWNKANIAPSDFFQYRLQRVRNNTFVEIDITDAVASRASDFVTVMIKSTKKNGVVYSSKEGQHPPELILSHRDTQPIGHLFDQKITCSRPALTLLDTFEADNACVIKEREAETNFEVESRSRLIVKDGFGSRVDALVMFKLDCLFSKDIVSQATLRLFVVAGSPQGGRVVFMSSDWNKSQVTWRNAPTGSSNVLDYTIGRAIKGRWIEVDVTEALTSTSEYYISFRIEGVHRNPAIYSSGEENAPQLIVAYK</sequence>
<comment type="caution">
    <text evidence="6">The sequence shown here is derived from an EMBL/GenBank/DDBJ whole genome shotgun (WGS) entry which is preliminary data.</text>
</comment>
<keyword evidence="7" id="KW-1185">Reference proteome</keyword>
<feature type="domain" description="Carbohydrate-binding module family 96" evidence="5">
    <location>
        <begin position="2683"/>
        <end position="2834"/>
    </location>
</feature>
<evidence type="ECO:0000313" key="6">
    <source>
        <dbReference type="EMBL" id="EJK78048.1"/>
    </source>
</evidence>
<feature type="region of interest" description="Disordered" evidence="4">
    <location>
        <begin position="160"/>
        <end position="180"/>
    </location>
</feature>
<dbReference type="eggNOG" id="ENOG502S9XP">
    <property type="taxonomic scope" value="Eukaryota"/>
</dbReference>
<accession>K0TH08</accession>
<protein>
    <recommendedName>
        <fullName evidence="5">Carbohydrate-binding module family 96 domain-containing protein</fullName>
    </recommendedName>
</protein>
<organism evidence="6 7">
    <name type="scientific">Thalassiosira oceanica</name>
    <name type="common">Marine diatom</name>
    <dbReference type="NCBI Taxonomy" id="159749"/>
    <lineage>
        <taxon>Eukaryota</taxon>
        <taxon>Sar</taxon>
        <taxon>Stramenopiles</taxon>
        <taxon>Ochrophyta</taxon>
        <taxon>Bacillariophyta</taxon>
        <taxon>Coscinodiscophyceae</taxon>
        <taxon>Thalassiosirophycidae</taxon>
        <taxon>Thalassiosirales</taxon>
        <taxon>Thalassiosiraceae</taxon>
        <taxon>Thalassiosira</taxon>
    </lineage>
</organism>
<evidence type="ECO:0000256" key="4">
    <source>
        <dbReference type="SAM" id="MobiDB-lite"/>
    </source>
</evidence>
<proteinExistence type="predicted"/>
<dbReference type="OrthoDB" id="47267at2759"/>
<keyword evidence="3" id="KW-0732">Signal</keyword>
<dbReference type="NCBIfam" id="NF033679">
    <property type="entry name" value="DNRLRE_dom"/>
    <property type="match status" value="4"/>
</dbReference>
<feature type="domain" description="Carbohydrate-binding module family 96" evidence="5">
    <location>
        <begin position="2477"/>
        <end position="2637"/>
    </location>
</feature>
<reference evidence="6 7" key="1">
    <citation type="journal article" date="2012" name="Genome Biol.">
        <title>Genome and low-iron response of an oceanic diatom adapted to chronic iron limitation.</title>
        <authorList>
            <person name="Lommer M."/>
            <person name="Specht M."/>
            <person name="Roy A.S."/>
            <person name="Kraemer L."/>
            <person name="Andreson R."/>
            <person name="Gutowska M.A."/>
            <person name="Wolf J."/>
            <person name="Bergner S.V."/>
            <person name="Schilhabel M.B."/>
            <person name="Klostermeier U.C."/>
            <person name="Beiko R.G."/>
            <person name="Rosenstiel P."/>
            <person name="Hippler M."/>
            <person name="Laroche J."/>
        </authorList>
    </citation>
    <scope>NUCLEOTIDE SEQUENCE [LARGE SCALE GENOMIC DNA]</scope>
    <source>
        <strain evidence="6 7">CCMP1005</strain>
    </source>
</reference>
<dbReference type="Proteomes" id="UP000266841">
    <property type="component" value="Unassembled WGS sequence"/>
</dbReference>
<evidence type="ECO:0000259" key="5">
    <source>
        <dbReference type="Pfam" id="PF24517"/>
    </source>
</evidence>
<dbReference type="Pfam" id="PF24517">
    <property type="entry name" value="CBM96"/>
    <property type="match status" value="4"/>
</dbReference>
<feature type="compositionally biased region" description="Basic and acidic residues" evidence="4">
    <location>
        <begin position="408"/>
        <end position="418"/>
    </location>
</feature>
<gene>
    <name evidence="6" type="ORF">THAOC_00073</name>
</gene>
<dbReference type="GO" id="GO:0005576">
    <property type="term" value="C:extracellular region"/>
    <property type="evidence" value="ECO:0007669"/>
    <property type="project" value="UniProtKB-SubCell"/>
</dbReference>
<dbReference type="Gene3D" id="2.60.40.3440">
    <property type="match status" value="5"/>
</dbReference>
<dbReference type="OMA" id="IEWGEIP"/>
<dbReference type="NCBIfam" id="NF012211">
    <property type="entry name" value="tand_rpt_95"/>
    <property type="match status" value="5"/>
</dbReference>
<keyword evidence="2" id="KW-0964">Secreted</keyword>
<feature type="region of interest" description="Disordered" evidence="4">
    <location>
        <begin position="391"/>
        <end position="422"/>
    </location>
</feature>
<feature type="region of interest" description="Disordered" evidence="4">
    <location>
        <begin position="2423"/>
        <end position="2453"/>
    </location>
</feature>
<name>K0TH08_THAOC</name>
<dbReference type="InterPro" id="IPR055372">
    <property type="entry name" value="CBM96"/>
</dbReference>
<feature type="domain" description="Carbohydrate-binding module family 96" evidence="5">
    <location>
        <begin position="2250"/>
        <end position="2400"/>
    </location>
</feature>
<dbReference type="EMBL" id="AGNL01000084">
    <property type="protein sequence ID" value="EJK78048.1"/>
    <property type="molecule type" value="Genomic_DNA"/>
</dbReference>